<keyword evidence="2" id="KW-1185">Reference proteome</keyword>
<accession>B7J872</accession>
<dbReference type="HOGENOM" id="CLU_2581705_0_0_6"/>
<dbReference type="Proteomes" id="UP000001362">
    <property type="component" value="Chromosome"/>
</dbReference>
<evidence type="ECO:0000313" key="2">
    <source>
        <dbReference type="Proteomes" id="UP000001362"/>
    </source>
</evidence>
<reference evidence="1 2" key="1">
    <citation type="journal article" date="2008" name="BMC Genomics">
        <title>Acidithiobacillus ferrooxidans metabolism: from genome sequence to industrial applications.</title>
        <authorList>
            <person name="Valdes J."/>
            <person name="Pedroso I."/>
            <person name="Quatrini R."/>
            <person name="Dodson R.J."/>
            <person name="Tettelin H."/>
            <person name="Blake R.II."/>
            <person name="Eisen J.A."/>
            <person name="Holmes D.S."/>
        </authorList>
    </citation>
    <scope>NUCLEOTIDE SEQUENCE [LARGE SCALE GENOMIC DNA]</scope>
    <source>
        <strain evidence="2">ATCC 23270 / DSM 14882 / CIP 104768 / NCIMB 8455</strain>
    </source>
</reference>
<sequence length="80" mass="9356">MNNSKYQPPFLRRIHEREAARKEAARREAEEAAKRRKIVLALDICMAVLKTGQVQTCQHRPRRARKKDLLSHLGDLFFGE</sequence>
<organism evidence="1 2">
    <name type="scientific">Acidithiobacillus ferrooxidans (strain ATCC 23270 / DSM 14882 / CIP 104768 / NCIMB 8455)</name>
    <name type="common">Ferrobacillus ferrooxidans (strain ATCC 23270)</name>
    <dbReference type="NCBI Taxonomy" id="243159"/>
    <lineage>
        <taxon>Bacteria</taxon>
        <taxon>Pseudomonadati</taxon>
        <taxon>Pseudomonadota</taxon>
        <taxon>Acidithiobacillia</taxon>
        <taxon>Acidithiobacillales</taxon>
        <taxon>Acidithiobacillaceae</taxon>
        <taxon>Acidithiobacillus</taxon>
    </lineage>
</organism>
<dbReference type="STRING" id="243159.AFE_1124"/>
<gene>
    <name evidence="1" type="ordered locus">AFE_1124</name>
</gene>
<name>B7J872_ACIF2</name>
<evidence type="ECO:0000313" key="1">
    <source>
        <dbReference type="EMBL" id="ACK79656.1"/>
    </source>
</evidence>
<dbReference type="RefSeq" id="WP_012606833.1">
    <property type="nucleotide sequence ID" value="NC_011761.1"/>
</dbReference>
<proteinExistence type="predicted"/>
<dbReference type="AlphaFoldDB" id="B7J872"/>
<dbReference type="PaxDb" id="243159-AFE_1124"/>
<dbReference type="GeneID" id="65280417"/>
<dbReference type="KEGG" id="afr:AFE_1124"/>
<protein>
    <submittedName>
        <fullName evidence="1">Uncharacterized protein</fullName>
    </submittedName>
</protein>
<dbReference type="EMBL" id="CP001219">
    <property type="protein sequence ID" value="ACK79656.1"/>
    <property type="molecule type" value="Genomic_DNA"/>
</dbReference>